<accession>A0A4Y2RFD9</accession>
<evidence type="ECO:0000313" key="2">
    <source>
        <dbReference type="Proteomes" id="UP000499080"/>
    </source>
</evidence>
<name>A0A4Y2RFD9_ARAVE</name>
<dbReference type="Proteomes" id="UP000499080">
    <property type="component" value="Unassembled WGS sequence"/>
</dbReference>
<dbReference type="EMBL" id="BGPR01016866">
    <property type="protein sequence ID" value="GBN74371.1"/>
    <property type="molecule type" value="Genomic_DNA"/>
</dbReference>
<organism evidence="1 2">
    <name type="scientific">Araneus ventricosus</name>
    <name type="common">Orbweaver spider</name>
    <name type="synonym">Epeira ventricosa</name>
    <dbReference type="NCBI Taxonomy" id="182803"/>
    <lineage>
        <taxon>Eukaryota</taxon>
        <taxon>Metazoa</taxon>
        <taxon>Ecdysozoa</taxon>
        <taxon>Arthropoda</taxon>
        <taxon>Chelicerata</taxon>
        <taxon>Arachnida</taxon>
        <taxon>Araneae</taxon>
        <taxon>Araneomorphae</taxon>
        <taxon>Entelegynae</taxon>
        <taxon>Araneoidea</taxon>
        <taxon>Araneidae</taxon>
        <taxon>Araneus</taxon>
    </lineage>
</organism>
<sequence>MSSSRSLLLTETCQQDYGWNGIVECKSGFGYDVLFENPDFTEILLGLWDPAALNQTWEKSSIVVVKFGPDGAFRLRYHPTSDRGEIKTQTRVKMNQVNN</sequence>
<proteinExistence type="predicted"/>
<dbReference type="AlphaFoldDB" id="A0A4Y2RFD9"/>
<keyword evidence="2" id="KW-1185">Reference proteome</keyword>
<gene>
    <name evidence="1" type="ORF">AVEN_214247_1</name>
</gene>
<comment type="caution">
    <text evidence="1">The sequence shown here is derived from an EMBL/GenBank/DDBJ whole genome shotgun (WGS) entry which is preliminary data.</text>
</comment>
<evidence type="ECO:0000313" key="1">
    <source>
        <dbReference type="EMBL" id="GBN74371.1"/>
    </source>
</evidence>
<protein>
    <submittedName>
        <fullName evidence="1">Uncharacterized protein</fullName>
    </submittedName>
</protein>
<reference evidence="1 2" key="1">
    <citation type="journal article" date="2019" name="Sci. Rep.">
        <title>Orb-weaving spider Araneus ventricosus genome elucidates the spidroin gene catalogue.</title>
        <authorList>
            <person name="Kono N."/>
            <person name="Nakamura H."/>
            <person name="Ohtoshi R."/>
            <person name="Moran D.A.P."/>
            <person name="Shinohara A."/>
            <person name="Yoshida Y."/>
            <person name="Fujiwara M."/>
            <person name="Mori M."/>
            <person name="Tomita M."/>
            <person name="Arakawa K."/>
        </authorList>
    </citation>
    <scope>NUCLEOTIDE SEQUENCE [LARGE SCALE GENOMIC DNA]</scope>
</reference>